<dbReference type="Pfam" id="PF13460">
    <property type="entry name" value="NAD_binding_10"/>
    <property type="match status" value="1"/>
</dbReference>
<keyword evidence="4" id="KW-1185">Reference proteome</keyword>
<dbReference type="PANTHER" id="PTHR43355:SF2">
    <property type="entry name" value="FLAVIN REDUCTASE (NADPH)"/>
    <property type="match status" value="1"/>
</dbReference>
<protein>
    <recommendedName>
        <fullName evidence="2">NAD(P)-binding domain-containing protein</fullName>
    </recommendedName>
</protein>
<dbReference type="AlphaFoldDB" id="A0A8H7RB53"/>
<sequence length="100" mass="10711">MLLSVFGSTGLTDQEIIKKALSNGHQVIAHAQSVEKIEGATVSQITIIIGELTDNQAILKVLDGVDAVISVLGPVFNQTPGLPIPNRYKTIVECIEQKKC</sequence>
<comment type="similarity">
    <text evidence="1">Belongs to the avfA family.</text>
</comment>
<dbReference type="OrthoDB" id="10254221at2759"/>
<dbReference type="Proteomes" id="UP000650833">
    <property type="component" value="Unassembled WGS sequence"/>
</dbReference>
<dbReference type="GO" id="GO:0016646">
    <property type="term" value="F:oxidoreductase activity, acting on the CH-NH group of donors, NAD or NADP as acceptor"/>
    <property type="evidence" value="ECO:0007669"/>
    <property type="project" value="TreeGrafter"/>
</dbReference>
<evidence type="ECO:0000313" key="3">
    <source>
        <dbReference type="EMBL" id="KAG2207265.1"/>
    </source>
</evidence>
<evidence type="ECO:0000256" key="1">
    <source>
        <dbReference type="ARBA" id="ARBA00038376"/>
    </source>
</evidence>
<name>A0A8H7RB53_9FUNG</name>
<evidence type="ECO:0000259" key="2">
    <source>
        <dbReference type="Pfam" id="PF13460"/>
    </source>
</evidence>
<organism evidence="3 4">
    <name type="scientific">Mucor plumbeus</name>
    <dbReference type="NCBI Taxonomy" id="97098"/>
    <lineage>
        <taxon>Eukaryota</taxon>
        <taxon>Fungi</taxon>
        <taxon>Fungi incertae sedis</taxon>
        <taxon>Mucoromycota</taxon>
        <taxon>Mucoromycotina</taxon>
        <taxon>Mucoromycetes</taxon>
        <taxon>Mucorales</taxon>
        <taxon>Mucorineae</taxon>
        <taxon>Mucoraceae</taxon>
        <taxon>Mucor</taxon>
    </lineage>
</organism>
<dbReference type="Gene3D" id="3.40.50.720">
    <property type="entry name" value="NAD(P)-binding Rossmann-like Domain"/>
    <property type="match status" value="1"/>
</dbReference>
<accession>A0A8H7RB53</accession>
<reference evidence="3" key="1">
    <citation type="submission" date="2020-12" db="EMBL/GenBank/DDBJ databases">
        <title>Metabolic potential, ecology and presence of endohyphal bacteria is reflected in genomic diversity of Mucoromycotina.</title>
        <authorList>
            <person name="Muszewska A."/>
            <person name="Okrasinska A."/>
            <person name="Steczkiewicz K."/>
            <person name="Drgas O."/>
            <person name="Orlowska M."/>
            <person name="Perlinska-Lenart U."/>
            <person name="Aleksandrzak-Piekarczyk T."/>
            <person name="Szatraj K."/>
            <person name="Zielenkiewicz U."/>
            <person name="Pilsyk S."/>
            <person name="Malc E."/>
            <person name="Mieczkowski P."/>
            <person name="Kruszewska J.S."/>
            <person name="Biernat P."/>
            <person name="Pawlowska J."/>
        </authorList>
    </citation>
    <scope>NUCLEOTIDE SEQUENCE</scope>
    <source>
        <strain evidence="3">CBS 226.32</strain>
    </source>
</reference>
<dbReference type="SUPFAM" id="SSF51735">
    <property type="entry name" value="NAD(P)-binding Rossmann-fold domains"/>
    <property type="match status" value="1"/>
</dbReference>
<evidence type="ECO:0000313" key="4">
    <source>
        <dbReference type="Proteomes" id="UP000650833"/>
    </source>
</evidence>
<dbReference type="EMBL" id="JAEPRC010000132">
    <property type="protein sequence ID" value="KAG2207265.1"/>
    <property type="molecule type" value="Genomic_DNA"/>
</dbReference>
<gene>
    <name evidence="3" type="ORF">INT46_003184</name>
</gene>
<proteinExistence type="inferred from homology"/>
<comment type="caution">
    <text evidence="3">The sequence shown here is derived from an EMBL/GenBank/DDBJ whole genome shotgun (WGS) entry which is preliminary data.</text>
</comment>
<dbReference type="InterPro" id="IPR051606">
    <property type="entry name" value="Polyketide_Oxido-like"/>
</dbReference>
<feature type="domain" description="NAD(P)-binding" evidence="2">
    <location>
        <begin position="7"/>
        <end position="97"/>
    </location>
</feature>
<dbReference type="InterPro" id="IPR036291">
    <property type="entry name" value="NAD(P)-bd_dom_sf"/>
</dbReference>
<dbReference type="PANTHER" id="PTHR43355">
    <property type="entry name" value="FLAVIN REDUCTASE (NADPH)"/>
    <property type="match status" value="1"/>
</dbReference>
<dbReference type="InterPro" id="IPR016040">
    <property type="entry name" value="NAD(P)-bd_dom"/>
</dbReference>